<comment type="caution">
    <text evidence="1">The sequence shown here is derived from an EMBL/GenBank/DDBJ whole genome shotgun (WGS) entry which is preliminary data.</text>
</comment>
<dbReference type="GO" id="GO:0030153">
    <property type="term" value="P:bacteriocin immunity"/>
    <property type="evidence" value="ECO:0007669"/>
    <property type="project" value="InterPro"/>
</dbReference>
<accession>A0A4Q1U1R8</accession>
<dbReference type="InterPro" id="IPR015046">
    <property type="entry name" value="LciA_Immunity-like"/>
</dbReference>
<proteinExistence type="predicted"/>
<dbReference type="RefSeq" id="WP_129301754.1">
    <property type="nucleotide sequence ID" value="NZ_MSSM01000015.1"/>
</dbReference>
<gene>
    <name evidence="1" type="ORF">BVJ53_06750</name>
</gene>
<name>A0A4Q1U1R8_9LACO</name>
<evidence type="ECO:0000313" key="2">
    <source>
        <dbReference type="Proteomes" id="UP000290475"/>
    </source>
</evidence>
<dbReference type="Pfam" id="PF08951">
    <property type="entry name" value="EntA_Immun"/>
    <property type="match status" value="1"/>
</dbReference>
<reference evidence="1 2" key="1">
    <citation type="submission" date="2017-01" db="EMBL/GenBank/DDBJ databases">
        <title>Lactobacillus chiayiensis sp. nov., a lactic acid bacterium isolated from compost.</title>
        <authorList>
            <person name="Huang C.-H."/>
        </authorList>
    </citation>
    <scope>NUCLEOTIDE SEQUENCE [LARGE SCALE GENOMIC DNA]</scope>
    <source>
        <strain evidence="2">chh01</strain>
    </source>
</reference>
<evidence type="ECO:0000313" key="1">
    <source>
        <dbReference type="EMBL" id="RXT24941.1"/>
    </source>
</evidence>
<dbReference type="AlphaFoldDB" id="A0A4Q1U1R8"/>
<dbReference type="EMBL" id="MSSM01000015">
    <property type="protein sequence ID" value="RXT24941.1"/>
    <property type="molecule type" value="Genomic_DNA"/>
</dbReference>
<dbReference type="Proteomes" id="UP000290475">
    <property type="component" value="Unassembled WGS sequence"/>
</dbReference>
<dbReference type="InterPro" id="IPR053739">
    <property type="entry name" value="Bact_Immunity_Domain_sf"/>
</dbReference>
<sequence length="98" mass="11182">MGILKWYSGGNDRAKQATYIIDQLLLDLKNDPESESLQQVLRSYRESLIQKQAAVPLILSRMNLEISNVLIRDRVTLTKLQSDKIGQLSSPSNIRYGY</sequence>
<organism evidence="1 2">
    <name type="scientific">Lacticaseibacillus chiayiensis</name>
    <dbReference type="NCBI Taxonomy" id="2100821"/>
    <lineage>
        <taxon>Bacteria</taxon>
        <taxon>Bacillati</taxon>
        <taxon>Bacillota</taxon>
        <taxon>Bacilli</taxon>
        <taxon>Lactobacillales</taxon>
        <taxon>Lactobacillaceae</taxon>
        <taxon>Lacticaseibacillus</taxon>
    </lineage>
</organism>
<protein>
    <submittedName>
        <fullName evidence="1">Bacteriocin immunity protein</fullName>
    </submittedName>
</protein>
<dbReference type="Gene3D" id="1.20.1440.140">
    <property type="match status" value="1"/>
</dbReference>